<name>A0AAV5MET4_9ROSI</name>
<evidence type="ECO:0000256" key="1">
    <source>
        <dbReference type="SAM" id="MobiDB-lite"/>
    </source>
</evidence>
<comment type="caution">
    <text evidence="3">The sequence shown here is derived from an EMBL/GenBank/DDBJ whole genome shotgun (WGS) entry which is preliminary data.</text>
</comment>
<feature type="region of interest" description="Disordered" evidence="1">
    <location>
        <begin position="289"/>
        <end position="310"/>
    </location>
</feature>
<feature type="domain" description="DUF4283" evidence="2">
    <location>
        <begin position="109"/>
        <end position="164"/>
    </location>
</feature>
<protein>
    <recommendedName>
        <fullName evidence="2">DUF4283 domain-containing protein</fullName>
    </recommendedName>
</protein>
<proteinExistence type="predicted"/>
<dbReference type="Gene3D" id="3.60.10.10">
    <property type="entry name" value="Endonuclease/exonuclease/phosphatase"/>
    <property type="match status" value="1"/>
</dbReference>
<dbReference type="Pfam" id="PF14111">
    <property type="entry name" value="DUF4283"/>
    <property type="match status" value="1"/>
</dbReference>
<evidence type="ECO:0000259" key="2">
    <source>
        <dbReference type="Pfam" id="PF14111"/>
    </source>
</evidence>
<accession>A0AAV5MET4</accession>
<reference evidence="3 4" key="1">
    <citation type="journal article" date="2021" name="Commun. Biol.">
        <title>The genome of Shorea leprosula (Dipterocarpaceae) highlights the ecological relevance of drought in aseasonal tropical rainforests.</title>
        <authorList>
            <person name="Ng K.K.S."/>
            <person name="Kobayashi M.J."/>
            <person name="Fawcett J.A."/>
            <person name="Hatakeyama M."/>
            <person name="Paape T."/>
            <person name="Ng C.H."/>
            <person name="Ang C.C."/>
            <person name="Tnah L.H."/>
            <person name="Lee C.T."/>
            <person name="Nishiyama T."/>
            <person name="Sese J."/>
            <person name="O'Brien M.J."/>
            <person name="Copetti D."/>
            <person name="Mohd Noor M.I."/>
            <person name="Ong R.C."/>
            <person name="Putra M."/>
            <person name="Sireger I.Z."/>
            <person name="Indrioko S."/>
            <person name="Kosugi Y."/>
            <person name="Izuno A."/>
            <person name="Isagi Y."/>
            <person name="Lee S.L."/>
            <person name="Shimizu K.K."/>
        </authorList>
    </citation>
    <scope>NUCLEOTIDE SEQUENCE [LARGE SCALE GENOMIC DNA]</scope>
    <source>
        <strain evidence="3">214</strain>
    </source>
</reference>
<feature type="region of interest" description="Disordered" evidence="1">
    <location>
        <begin position="16"/>
        <end position="45"/>
    </location>
</feature>
<evidence type="ECO:0000313" key="3">
    <source>
        <dbReference type="EMBL" id="GKV46992.1"/>
    </source>
</evidence>
<gene>
    <name evidence="3" type="ORF">SLEP1_g53942</name>
</gene>
<evidence type="ECO:0000313" key="4">
    <source>
        <dbReference type="Proteomes" id="UP001054252"/>
    </source>
</evidence>
<dbReference type="EMBL" id="BPVZ01000219">
    <property type="protein sequence ID" value="GKV46992.1"/>
    <property type="molecule type" value="Genomic_DNA"/>
</dbReference>
<organism evidence="3 4">
    <name type="scientific">Rubroshorea leprosula</name>
    <dbReference type="NCBI Taxonomy" id="152421"/>
    <lineage>
        <taxon>Eukaryota</taxon>
        <taxon>Viridiplantae</taxon>
        <taxon>Streptophyta</taxon>
        <taxon>Embryophyta</taxon>
        <taxon>Tracheophyta</taxon>
        <taxon>Spermatophyta</taxon>
        <taxon>Magnoliopsida</taxon>
        <taxon>eudicotyledons</taxon>
        <taxon>Gunneridae</taxon>
        <taxon>Pentapetalae</taxon>
        <taxon>rosids</taxon>
        <taxon>malvids</taxon>
        <taxon>Malvales</taxon>
        <taxon>Dipterocarpaceae</taxon>
        <taxon>Rubroshorea</taxon>
    </lineage>
</organism>
<dbReference type="PANTHER" id="PTHR33116:SF66">
    <property type="entry name" value="REVERSE TRANSCRIPTASE ZINC-BINDING DOMAIN-CONTAINING PROTEIN"/>
    <property type="match status" value="1"/>
</dbReference>
<dbReference type="Proteomes" id="UP001054252">
    <property type="component" value="Unassembled WGS sequence"/>
</dbReference>
<sequence length="889" mass="100407">MEGKVAKGKKGVCSKTQPFVIQMKQPSGEKDAGSPSGTAMSPSARWSDLIEKEKGEFYPSLKQKPLRSWASVVEGNRDISKGWDLQYIKPQDPTSAVVITEDEWVKGSKIWENALVPKAFMLRNGVFLFDFGNGDAKQAVLERRWTFNGHPLILKQWTPDFDLDNLDIAKRQRVAYARMLVEMEIMDTLPRVVPIIGLKGHEERNCTAKAKKVWVPKKPAKEQVVNQIVGTKSSEGNDELCGGEVQTATNSANVKQSTLSHTSGKLIVESNEQSPVQLEVGVMKSVNLQSETSTGTGDKEMMQKAAGGESSNKTDLRVTEVIQTDQLLHVEVCSTVGDVKFLCTIVYAFNTFDGRVALWDQFRALDVENVPWIISRDFNTTLNYGERVKPSVVVWGDTSELKDFVSRMEVFDLQFSGAFFTWSNKQGENDRLWCKLDRVMANSTWVSAFPNTYVVFLNPQSSNHSPSLVTVDVLMNEKPRLFRFCNAWSKDENFLDLVREAWSVDIQGCPMFVLVQKLKLVTQKMKQLHKNRYGNLEGRIKDMAVELQNVQASMQNALFDETLAAKEKELQRELTKLERANLFVIAQQAKAKEGVQAVDMNVIRRGKVLTTEESEELCRPFTAREVETALFSIPSNKSPRPDGFTSGGKILKQINATNITIVPKVSCPNVVSDYRPIACCNVIYKIYNDKFIDLPRSVMEYLTRKLKELDMQEKFKYHSKCRVMQLTHLIFPDDIMLFCKADEESTVLMVQKFEEFSRVSGLEVNRMKSQVIFSGVREGQKVALIQKLGFAEGQLLVRYLGLPLISKKLSPGACQPIIDKIHQRIGSWATKFLSYAGRVQLVNSVLFHIQVFWSGALLIPKKVLKLIDAACRNFIWCGKWNYNAMSPVA</sequence>
<dbReference type="SUPFAM" id="SSF56219">
    <property type="entry name" value="DNase I-like"/>
    <property type="match status" value="1"/>
</dbReference>
<dbReference type="AlphaFoldDB" id="A0AAV5MET4"/>
<dbReference type="InterPro" id="IPR036691">
    <property type="entry name" value="Endo/exonu/phosph_ase_sf"/>
</dbReference>
<dbReference type="InterPro" id="IPR025558">
    <property type="entry name" value="DUF4283"/>
</dbReference>
<dbReference type="PANTHER" id="PTHR33116">
    <property type="entry name" value="REVERSE TRANSCRIPTASE ZINC-BINDING DOMAIN-CONTAINING PROTEIN-RELATED-RELATED"/>
    <property type="match status" value="1"/>
</dbReference>
<keyword evidence="4" id="KW-1185">Reference proteome</keyword>